<dbReference type="AlphaFoldDB" id="A0A8J4QIF3"/>
<dbReference type="Pfam" id="PF13962">
    <property type="entry name" value="PGG"/>
    <property type="match status" value="1"/>
</dbReference>
<dbReference type="PROSITE" id="PS50297">
    <property type="entry name" value="ANK_REP_REGION"/>
    <property type="match status" value="2"/>
</dbReference>
<dbReference type="PROSITE" id="PS50088">
    <property type="entry name" value="ANK_REPEAT"/>
    <property type="match status" value="2"/>
</dbReference>
<evidence type="ECO:0000313" key="11">
    <source>
        <dbReference type="Proteomes" id="UP000737018"/>
    </source>
</evidence>
<evidence type="ECO:0000256" key="7">
    <source>
        <dbReference type="PROSITE-ProRule" id="PRU00023"/>
    </source>
</evidence>
<dbReference type="InterPro" id="IPR026961">
    <property type="entry name" value="PGG_dom"/>
</dbReference>
<evidence type="ECO:0000313" key="10">
    <source>
        <dbReference type="EMBL" id="KAF3949877.1"/>
    </source>
</evidence>
<dbReference type="InterPro" id="IPR002110">
    <property type="entry name" value="Ankyrin_rpt"/>
</dbReference>
<reference evidence="10" key="1">
    <citation type="submission" date="2020-03" db="EMBL/GenBank/DDBJ databases">
        <title>Castanea mollissima Vanexum genome sequencing.</title>
        <authorList>
            <person name="Staton M."/>
        </authorList>
    </citation>
    <scope>NUCLEOTIDE SEQUENCE</scope>
    <source>
        <tissue evidence="10">Leaf</tissue>
    </source>
</reference>
<keyword evidence="6 8" id="KW-0472">Membrane</keyword>
<organism evidence="10 11">
    <name type="scientific">Castanea mollissima</name>
    <name type="common">Chinese chestnut</name>
    <dbReference type="NCBI Taxonomy" id="60419"/>
    <lineage>
        <taxon>Eukaryota</taxon>
        <taxon>Viridiplantae</taxon>
        <taxon>Streptophyta</taxon>
        <taxon>Embryophyta</taxon>
        <taxon>Tracheophyta</taxon>
        <taxon>Spermatophyta</taxon>
        <taxon>Magnoliopsida</taxon>
        <taxon>eudicotyledons</taxon>
        <taxon>Gunneridae</taxon>
        <taxon>Pentapetalae</taxon>
        <taxon>rosids</taxon>
        <taxon>fabids</taxon>
        <taxon>Fagales</taxon>
        <taxon>Fagaceae</taxon>
        <taxon>Castanea</taxon>
    </lineage>
</organism>
<dbReference type="Pfam" id="PF12796">
    <property type="entry name" value="Ank_2"/>
    <property type="match status" value="2"/>
</dbReference>
<dbReference type="InterPro" id="IPR036770">
    <property type="entry name" value="Ankyrin_rpt-contain_sf"/>
</dbReference>
<dbReference type="Gene3D" id="1.25.40.20">
    <property type="entry name" value="Ankyrin repeat-containing domain"/>
    <property type="match status" value="2"/>
</dbReference>
<evidence type="ECO:0000256" key="6">
    <source>
        <dbReference type="ARBA" id="ARBA00023136"/>
    </source>
</evidence>
<comment type="caution">
    <text evidence="10">The sequence shown here is derived from an EMBL/GenBank/DDBJ whole genome shotgun (WGS) entry which is preliminary data.</text>
</comment>
<comment type="subcellular location">
    <subcellularLocation>
        <location evidence="1">Membrane</location>
        <topology evidence="1">Multi-pass membrane protein</topology>
    </subcellularLocation>
</comment>
<feature type="transmembrane region" description="Helical" evidence="8">
    <location>
        <begin position="438"/>
        <end position="458"/>
    </location>
</feature>
<protein>
    <recommendedName>
        <fullName evidence="9">PGG domain-containing protein</fullName>
    </recommendedName>
</protein>
<gene>
    <name evidence="10" type="ORF">CMV_024305</name>
</gene>
<proteinExistence type="predicted"/>
<keyword evidence="2 8" id="KW-0812">Transmembrane</keyword>
<accession>A0A8J4QIF3</accession>
<feature type="transmembrane region" description="Helical" evidence="8">
    <location>
        <begin position="361"/>
        <end position="381"/>
    </location>
</feature>
<name>A0A8J4QIF3_9ROSI</name>
<dbReference type="EMBL" id="JRKL02005811">
    <property type="protein sequence ID" value="KAF3949877.1"/>
    <property type="molecule type" value="Genomic_DNA"/>
</dbReference>
<feature type="transmembrane region" description="Helical" evidence="8">
    <location>
        <begin position="393"/>
        <end position="418"/>
    </location>
</feature>
<feature type="domain" description="PGG" evidence="9">
    <location>
        <begin position="293"/>
        <end position="416"/>
    </location>
</feature>
<keyword evidence="4 8" id="KW-1133">Transmembrane helix</keyword>
<keyword evidence="3" id="KW-0677">Repeat</keyword>
<keyword evidence="11" id="KW-1185">Reference proteome</keyword>
<evidence type="ECO:0000256" key="1">
    <source>
        <dbReference type="ARBA" id="ARBA00004141"/>
    </source>
</evidence>
<dbReference type="OrthoDB" id="1585477at2759"/>
<evidence type="ECO:0000256" key="8">
    <source>
        <dbReference type="SAM" id="Phobius"/>
    </source>
</evidence>
<evidence type="ECO:0000256" key="4">
    <source>
        <dbReference type="ARBA" id="ARBA00022989"/>
    </source>
</evidence>
<feature type="repeat" description="ANK" evidence="7">
    <location>
        <begin position="112"/>
        <end position="133"/>
    </location>
</feature>
<evidence type="ECO:0000256" key="3">
    <source>
        <dbReference type="ARBA" id="ARBA00022737"/>
    </source>
</evidence>
<dbReference type="SMART" id="SM00248">
    <property type="entry name" value="ANK"/>
    <property type="match status" value="6"/>
</dbReference>
<dbReference type="Proteomes" id="UP000737018">
    <property type="component" value="Unassembled WGS sequence"/>
</dbReference>
<evidence type="ECO:0000256" key="5">
    <source>
        <dbReference type="ARBA" id="ARBA00023043"/>
    </source>
</evidence>
<evidence type="ECO:0000259" key="9">
    <source>
        <dbReference type="Pfam" id="PF13962"/>
    </source>
</evidence>
<dbReference type="SUPFAM" id="SSF48403">
    <property type="entry name" value="Ankyrin repeat"/>
    <property type="match status" value="1"/>
</dbReference>
<sequence>MDLRHEEDDITELYSASMSGCTTTLNSLMHKDPRLLNKISLTNLGETPLHISALVGHLDFSRALLLLKPQLASELDSLKRCPLHLASAEGHLEITRALLHVYDNACLIRDQDGRIPLHYAAMRGRVEVVRELIFAEPNSTRVMLDGEKTVLHLCVKYNHLEVLKQLVESMSDDGEFLNSQDHEGGNTILHYAMMLKQIETVKYLLSVPKVKEGANALNWMGFSAPKFLEHSPTDFKSLIIRNILMDAGLERENTQDNLPPPSITVVDNHESAKLAKSRKKRCNWLKCLKYKDDWIEETRGALMVVATVITTITFQPAISPPGGVWQTNVNDTSQGFNCSPDNICEAGTSVAGSDNIFNYRIFLLFNSSSFIASLCVVFLLISGFPLKNKICMGLLTFAMCATITFLALAYFFAVHLVYPSNHRHGSSVAVTVTPTYGFLTIMAVVLLIPTVRFVAWVVKETRK</sequence>
<dbReference type="PANTHER" id="PTHR24186:SF37">
    <property type="entry name" value="PGG DOMAIN-CONTAINING PROTEIN"/>
    <property type="match status" value="1"/>
</dbReference>
<feature type="repeat" description="ANK" evidence="7">
    <location>
        <begin position="44"/>
        <end position="65"/>
    </location>
</feature>
<keyword evidence="5 7" id="KW-0040">ANK repeat</keyword>
<dbReference type="PANTHER" id="PTHR24186">
    <property type="entry name" value="PROTEIN PHOSPHATASE 1 REGULATORY SUBUNIT"/>
    <property type="match status" value="1"/>
</dbReference>
<dbReference type="GO" id="GO:0005886">
    <property type="term" value="C:plasma membrane"/>
    <property type="evidence" value="ECO:0007669"/>
    <property type="project" value="TreeGrafter"/>
</dbReference>
<evidence type="ECO:0000256" key="2">
    <source>
        <dbReference type="ARBA" id="ARBA00022692"/>
    </source>
</evidence>